<protein>
    <recommendedName>
        <fullName evidence="3">AAA ATPase domain-containing protein</fullName>
    </recommendedName>
</protein>
<evidence type="ECO:0000313" key="1">
    <source>
        <dbReference type="EMBL" id="SER90685.1"/>
    </source>
</evidence>
<dbReference type="Proteomes" id="UP000199572">
    <property type="component" value="Unassembled WGS sequence"/>
</dbReference>
<dbReference type="EMBL" id="FOGG01000020">
    <property type="protein sequence ID" value="SER90685.1"/>
    <property type="molecule type" value="Genomic_DNA"/>
</dbReference>
<name>A0A1H9T0C4_9SPHI</name>
<keyword evidence="2" id="KW-1185">Reference proteome</keyword>
<dbReference type="AlphaFoldDB" id="A0A1H9T0C4"/>
<reference evidence="1 2" key="1">
    <citation type="submission" date="2016-10" db="EMBL/GenBank/DDBJ databases">
        <authorList>
            <person name="de Groot N.N."/>
        </authorList>
    </citation>
    <scope>NUCLEOTIDE SEQUENCE [LARGE SCALE GENOMIC DNA]</scope>
    <source>
        <strain evidence="1 2">DSM 18610</strain>
    </source>
</reference>
<proteinExistence type="predicted"/>
<dbReference type="OrthoDB" id="8251210at2"/>
<dbReference type="SUPFAM" id="SSF52540">
    <property type="entry name" value="P-loop containing nucleoside triphosphate hydrolases"/>
    <property type="match status" value="1"/>
</dbReference>
<sequence length="1007" mass="115571">MTPIDKFTFQAKMENRLRALAEKQQTAQPAATVTPSVEQPMENMAEDLNALRTAAATTGRFLPAQLLSHTGMQAKIKLLNHFARECNILTGDQVEWILKSEVRAPLIASLTNQGILYDHLSRRLPPRDEFGALLFEVLFDKTEFDLESMSRKTLLELSNVLQSVGNLNSPWIQRVSTALQNASFLDSYYHIPENFMGREVELAALGRFVNAFQRSSAWSGYLMQGQGGSGKSTLLAKFCKDTMAAENTLLCILDFDRPGINAEDDHWLNDELASQLSVQSPALTENIRQFKAEVRKETLLGHLRGLLIGQGYTKPLIIILDTMEQVILHQTWGLLSKWLDRLCDIFSPIPIKVILSGRTYQQITSQNIETTVNLADFTRRTAIEFLVREGIRRVDILRLFKFDLIPFRPLELRLISRILKQGNIDLDELVSDIAKGKNNGIAEEYFMGSVYRRILDRIDNPSVRKIAYPGLILRYINPEIILSVLQPVLKLSKLDDQDAARITKDLERYAWLAQRDRTGNVWHRRDLRQVMLRQMLANEPDQVLAIQQNAITYFENLSTPESQAEVLYHRMMIHREDYFFVPEPAELVAAVGHLSRDLSDLPETYNGMIRYAQTGEIDSSQTANLPLSYFLAAYDRTGKTLIARGLIQEAFELYLEGLKREIRPGRLGERELYEWEAEALFQTANFNLLSQPFQHPLPSPVLDENPGRHIISLLAFFINDRQEYFYGELEQWFQLPRLQQTDWYRLFSTEHAKQYIERLTFALTLWNYNRRFSTLQCSAAAYIARMVTQSTYAGDLQESLLILDLLAGKSLPEQYPYSINSINIDQQWLEGLNHKQAPKPETIQHIIDTITEASEMKIPARQLISNIDTLAEFENSGPIYMLNVSEIQSSERINYLCGPQNVLRTSCKWAIYKAIEEGMSPSVIRNAAGEFNSALVGELDRKVFRKRSRDSHDWLDALIELIDRQWKLPAFIDRISTEWPHTGQLADVNELLKKWIRAKNSLFIDLE</sequence>
<evidence type="ECO:0000313" key="2">
    <source>
        <dbReference type="Proteomes" id="UP000199572"/>
    </source>
</evidence>
<organism evidence="1 2">
    <name type="scientific">Pedobacter rhizosphaerae</name>
    <dbReference type="NCBI Taxonomy" id="390241"/>
    <lineage>
        <taxon>Bacteria</taxon>
        <taxon>Pseudomonadati</taxon>
        <taxon>Bacteroidota</taxon>
        <taxon>Sphingobacteriia</taxon>
        <taxon>Sphingobacteriales</taxon>
        <taxon>Sphingobacteriaceae</taxon>
        <taxon>Pedobacter</taxon>
    </lineage>
</organism>
<dbReference type="Gene3D" id="3.40.50.300">
    <property type="entry name" value="P-loop containing nucleotide triphosphate hydrolases"/>
    <property type="match status" value="1"/>
</dbReference>
<dbReference type="InterPro" id="IPR027417">
    <property type="entry name" value="P-loop_NTPase"/>
</dbReference>
<accession>A0A1H9T0C4</accession>
<gene>
    <name evidence="1" type="ORF">SAMN04488023_12033</name>
</gene>
<dbReference type="RefSeq" id="WP_090886000.1">
    <property type="nucleotide sequence ID" value="NZ_FOGG01000020.1"/>
</dbReference>
<dbReference type="STRING" id="390241.SAMN04488023_12033"/>
<evidence type="ECO:0008006" key="3">
    <source>
        <dbReference type="Google" id="ProtNLM"/>
    </source>
</evidence>